<dbReference type="Gene3D" id="3.40.630.10">
    <property type="entry name" value="Zn peptidases"/>
    <property type="match status" value="1"/>
</dbReference>
<feature type="domain" description="Peptidase M20 dimerisation" evidence="3">
    <location>
        <begin position="192"/>
        <end position="306"/>
    </location>
</feature>
<dbReference type="SUPFAM" id="SSF55031">
    <property type="entry name" value="Bacterial exopeptidase dimerisation domain"/>
    <property type="match status" value="1"/>
</dbReference>
<keyword evidence="2 4" id="KW-0378">Hydrolase</keyword>
<dbReference type="Gene3D" id="3.30.70.360">
    <property type="match status" value="1"/>
</dbReference>
<keyword evidence="1" id="KW-0479">Metal-binding</keyword>
<evidence type="ECO:0000256" key="1">
    <source>
        <dbReference type="ARBA" id="ARBA00022723"/>
    </source>
</evidence>
<dbReference type="GO" id="GO:0008777">
    <property type="term" value="F:acetylornithine deacetylase activity"/>
    <property type="evidence" value="ECO:0007669"/>
    <property type="project" value="UniProtKB-EC"/>
</dbReference>
<dbReference type="SUPFAM" id="SSF53187">
    <property type="entry name" value="Zn-dependent exopeptidases"/>
    <property type="match status" value="1"/>
</dbReference>
<dbReference type="InterPro" id="IPR036264">
    <property type="entry name" value="Bact_exopeptidase_dim_dom"/>
</dbReference>
<dbReference type="InterPro" id="IPR011650">
    <property type="entry name" value="Peptidase_M20_dimer"/>
</dbReference>
<sequence>MTRSWHDSLLDGVDEAAEGVVDLCARLVAAPSVNPPGDTREVAAVVRDELAGHGLPSELVAVDPTMPSVVAELDSGRPGPHLVLNVHLDTMEPGDLSAWTVPVWEMTRRDGRLYGLGMGNMKGAVAAMLTAYRLLARHRASWTGRVTLTAVSDECVFGDNGAAHLLASRPEQVVGDALICGEGPGMMRLALAEKGVAWFEVLTAADGGHASRAQRGQTAPARLAAALLALDGLNDLRVPRPTGLEGVPEHDTEAGRLSVNVGVLSGGSFVSQLARSASALLDVRVPPGLSLVEVEQELDRRLEGTGARWRRTKGWEANWSGTDVPFVAAFAEVAAAVRQQPCVPTVRLPASDASRWRRLGVPAVCYGPQPGLSAGVDDHALEQDVLDCARVYALAAARFLAP</sequence>
<dbReference type="Pfam" id="PF07687">
    <property type="entry name" value="M20_dimer"/>
    <property type="match status" value="1"/>
</dbReference>
<dbReference type="EC" id="3.5.1.16" evidence="4"/>
<protein>
    <submittedName>
        <fullName evidence="4">Acetylornithine deacetylase</fullName>
        <ecNumber evidence="4">3.5.1.16</ecNumber>
    </submittedName>
</protein>
<organism evidence="4">
    <name type="scientific">uncultured Frankineae bacterium</name>
    <dbReference type="NCBI Taxonomy" id="437475"/>
    <lineage>
        <taxon>Bacteria</taxon>
        <taxon>Bacillati</taxon>
        <taxon>Actinomycetota</taxon>
        <taxon>Actinomycetes</taxon>
        <taxon>Frankiales</taxon>
        <taxon>environmental samples</taxon>
    </lineage>
</organism>
<dbReference type="EMBL" id="CADCUB010000093">
    <property type="protein sequence ID" value="CAA9331786.1"/>
    <property type="molecule type" value="Genomic_DNA"/>
</dbReference>
<dbReference type="InterPro" id="IPR002933">
    <property type="entry name" value="Peptidase_M20"/>
</dbReference>
<name>A0A6J4LHF4_9ACTN</name>
<dbReference type="PANTHER" id="PTHR43808">
    <property type="entry name" value="ACETYLORNITHINE DEACETYLASE"/>
    <property type="match status" value="1"/>
</dbReference>
<proteinExistence type="predicted"/>
<dbReference type="PANTHER" id="PTHR43808:SF32">
    <property type="entry name" value="ARGE_DAPE-RELATED DEACYLASE"/>
    <property type="match status" value="1"/>
</dbReference>
<evidence type="ECO:0000256" key="2">
    <source>
        <dbReference type="ARBA" id="ARBA00022801"/>
    </source>
</evidence>
<dbReference type="GO" id="GO:0046872">
    <property type="term" value="F:metal ion binding"/>
    <property type="evidence" value="ECO:0007669"/>
    <property type="project" value="UniProtKB-KW"/>
</dbReference>
<gene>
    <name evidence="4" type="ORF">AVDCRST_MAG07-1819</name>
</gene>
<dbReference type="AlphaFoldDB" id="A0A6J4LHF4"/>
<evidence type="ECO:0000313" key="4">
    <source>
        <dbReference type="EMBL" id="CAA9331786.1"/>
    </source>
</evidence>
<dbReference type="Pfam" id="PF01546">
    <property type="entry name" value="Peptidase_M20"/>
    <property type="match status" value="1"/>
</dbReference>
<evidence type="ECO:0000259" key="3">
    <source>
        <dbReference type="Pfam" id="PF07687"/>
    </source>
</evidence>
<dbReference type="InterPro" id="IPR050072">
    <property type="entry name" value="Peptidase_M20A"/>
</dbReference>
<accession>A0A6J4LHF4</accession>
<reference evidence="4" key="1">
    <citation type="submission" date="2020-02" db="EMBL/GenBank/DDBJ databases">
        <authorList>
            <person name="Meier V. D."/>
        </authorList>
    </citation>
    <scope>NUCLEOTIDE SEQUENCE</scope>
    <source>
        <strain evidence="4">AVDCRST_MAG07</strain>
    </source>
</reference>